<dbReference type="AlphaFoldDB" id="A0AAW9RWS2"/>
<evidence type="ECO:0000313" key="2">
    <source>
        <dbReference type="Proteomes" id="UP001403385"/>
    </source>
</evidence>
<evidence type="ECO:0000313" key="1">
    <source>
        <dbReference type="EMBL" id="MEN7547510.1"/>
    </source>
</evidence>
<dbReference type="Proteomes" id="UP001403385">
    <property type="component" value="Unassembled WGS sequence"/>
</dbReference>
<name>A0AAW9RWS2_9BACT</name>
<proteinExistence type="predicted"/>
<keyword evidence="2" id="KW-1185">Reference proteome</keyword>
<accession>A0AAW9RWS2</accession>
<dbReference type="RefSeq" id="WP_346820298.1">
    <property type="nucleotide sequence ID" value="NZ_JBDKWZ010000003.1"/>
</dbReference>
<protein>
    <submittedName>
        <fullName evidence="1">Gliding motility lipoprotein GldD</fullName>
    </submittedName>
</protein>
<keyword evidence="1" id="KW-0449">Lipoprotein</keyword>
<dbReference type="NCBIfam" id="TIGR03512">
    <property type="entry name" value="GldD_lipo"/>
    <property type="match status" value="1"/>
</dbReference>
<organism evidence="1 2">
    <name type="scientific">Rapidithrix thailandica</name>
    <dbReference type="NCBI Taxonomy" id="413964"/>
    <lineage>
        <taxon>Bacteria</taxon>
        <taxon>Pseudomonadati</taxon>
        <taxon>Bacteroidota</taxon>
        <taxon>Cytophagia</taxon>
        <taxon>Cytophagales</taxon>
        <taxon>Flammeovirgaceae</taxon>
        <taxon>Rapidithrix</taxon>
    </lineage>
</organism>
<reference evidence="1 2" key="1">
    <citation type="submission" date="2024-04" db="EMBL/GenBank/DDBJ databases">
        <title>Novel genus in family Flammeovirgaceae.</title>
        <authorList>
            <person name="Nguyen T.H."/>
            <person name="Vuong T.Q."/>
            <person name="Le H."/>
            <person name="Kim S.-G."/>
        </authorList>
    </citation>
    <scope>NUCLEOTIDE SEQUENCE [LARGE SCALE GENOMIC DNA]</scope>
    <source>
        <strain evidence="1 2">JCM 23209</strain>
    </source>
</reference>
<gene>
    <name evidence="1" type="primary">gldD</name>
    <name evidence="1" type="ORF">AAG747_06305</name>
</gene>
<comment type="caution">
    <text evidence="1">The sequence shown here is derived from an EMBL/GenBank/DDBJ whole genome shotgun (WGS) entry which is preliminary data.</text>
</comment>
<dbReference type="EMBL" id="JBDKWZ010000003">
    <property type="protein sequence ID" value="MEN7547510.1"/>
    <property type="molecule type" value="Genomic_DNA"/>
</dbReference>
<dbReference type="InterPro" id="IPR019850">
    <property type="entry name" value="GldD-like"/>
</dbReference>
<sequence length="197" mass="22698">MKHLSVIICAISIFFSVACSDNSPAYLPKPKGFHRIDLPKHAYEALPEEYPYSFEMSKHAIILPDTSHRAEPYWIEVKYPELTASISISYKKVNNNADSLAGFFNDSHRLTNKHNIRATAIDEYVMKSKKGYTAVLFELEGEVPSQFQYFLTDSTENFLRAALYFPTSTKNDSLAPVINWVKEDMMHMINTTEWRKM</sequence>
<dbReference type="PROSITE" id="PS51257">
    <property type="entry name" value="PROKAR_LIPOPROTEIN"/>
    <property type="match status" value="1"/>
</dbReference>
<dbReference type="Pfam" id="PF25593">
    <property type="entry name" value="GldD_lipo"/>
    <property type="match status" value="1"/>
</dbReference>